<dbReference type="HOGENOM" id="CLU_473903_0_0_9"/>
<sequence length="575" mass="65449">MPNDVTANMADEFERYRSDLKSALSYVEDGSFSWDDAVGLLIIQLKNTDSLNKARRASHATQIQLTSERESVEGSKKTEDFFPTLTLNSSFKSWRISIPARINIRNVEQLSGAARGTTDSWRPDSIQIRRRILNDDGQGNGNPTLQICYGDDLMPLREQLNVDDYLVIVKRKSESSYEAFGVKKDVNLGSGKNMYLSANASNDSTVFMFGRLTVNYDTVERKAGGTNILLYGVPGSGKSWTIEHEYCKPGCLVERLVFHPDYTNADFVGQILPVVDKDKQVTYEFTPGPFTTILRDAYINPTKEYILIIEEVNRGNAPAIFGEIFQLLDRKVEMHDGDDGYPVGTSEYGITHKHMADYIYKGPTHKVRIPSNLSIIGTMNTSDQNVFTLDTAFQRRWRMRLIENNFDNVRSSLANALILDTGVTWKRFCETVNTIIIGNKSKMASAEDKRLGVYFVHEGDLTFDERAIPAEGNATLLTEYNALLGKELLETINDDEKIRLAEIREALMHNRMFPEKVIKYLWDDAFKFNPEALFDTDIVKSLEQVIRMFVYNKGKDRFKIFKQTVRDTLYSAQQQ</sequence>
<dbReference type="Gene3D" id="3.40.50.300">
    <property type="entry name" value="P-loop containing nucleotide triphosphate hydrolases"/>
    <property type="match status" value="1"/>
</dbReference>
<protein>
    <submittedName>
        <fullName evidence="2">ATPase associated with various cellular activities AAA_5</fullName>
    </submittedName>
</protein>
<dbReference type="SUPFAM" id="SSF52540">
    <property type="entry name" value="P-loop containing nucleoside triphosphate hydrolases"/>
    <property type="match status" value="1"/>
</dbReference>
<dbReference type="STRING" id="663278.Ethha_1243"/>
<proteinExistence type="predicted"/>
<feature type="domain" description="ATPase dynein-related AAA" evidence="1">
    <location>
        <begin position="227"/>
        <end position="396"/>
    </location>
</feature>
<dbReference type="eggNOG" id="COG1401">
    <property type="taxonomic scope" value="Bacteria"/>
</dbReference>
<dbReference type="GO" id="GO:0005524">
    <property type="term" value="F:ATP binding"/>
    <property type="evidence" value="ECO:0007669"/>
    <property type="project" value="InterPro"/>
</dbReference>
<dbReference type="InterPro" id="IPR011704">
    <property type="entry name" value="ATPase_dyneun-rel_AAA"/>
</dbReference>
<dbReference type="Proteomes" id="UP000001551">
    <property type="component" value="Chromosome"/>
</dbReference>
<reference evidence="2 3" key="1">
    <citation type="submission" date="2010-12" db="EMBL/GenBank/DDBJ databases">
        <title>Complete sequence of Ethanoligenens harbinense YUAN-3.</title>
        <authorList>
            <person name="Lucas S."/>
            <person name="Copeland A."/>
            <person name="Lapidus A."/>
            <person name="Cheng J.-F."/>
            <person name="Bruce D."/>
            <person name="Goodwin L."/>
            <person name="Pitluck S."/>
            <person name="Chertkov O."/>
            <person name="Misra M."/>
            <person name="Detter J.C."/>
            <person name="Han C."/>
            <person name="Tapia R."/>
            <person name="Land M."/>
            <person name="Hauser L."/>
            <person name="Jeffries C."/>
            <person name="Kyrpides N."/>
            <person name="Ivanova N."/>
            <person name="Mikhailova N."/>
            <person name="Wang A."/>
            <person name="Mouttaki H."/>
            <person name="He Z."/>
            <person name="Zhou J."/>
            <person name="Hemme C.L."/>
            <person name="Woyke T."/>
        </authorList>
    </citation>
    <scope>NUCLEOTIDE SEQUENCE [LARGE SCALE GENOMIC DNA]</scope>
    <source>
        <strain evidence="3">DSM 18485 / JCM 12961 / CGMCC 1.5033 / YUAN-3</strain>
    </source>
</reference>
<dbReference type="PANTHER" id="PTHR37291">
    <property type="entry name" value="5-METHYLCYTOSINE-SPECIFIC RESTRICTION ENZYME B"/>
    <property type="match status" value="1"/>
</dbReference>
<dbReference type="REBASE" id="30839">
    <property type="entry name" value="R1.EhaORF1244P"/>
</dbReference>
<name>E6U5N1_ETHHY</name>
<dbReference type="Pfam" id="PF07728">
    <property type="entry name" value="AAA_5"/>
    <property type="match status" value="1"/>
</dbReference>
<accession>E6U5N1</accession>
<dbReference type="GO" id="GO:0016887">
    <property type="term" value="F:ATP hydrolysis activity"/>
    <property type="evidence" value="ECO:0007669"/>
    <property type="project" value="InterPro"/>
</dbReference>
<dbReference type="PANTHER" id="PTHR37291:SF1">
    <property type="entry name" value="TYPE IV METHYL-DIRECTED RESTRICTION ENZYME ECOKMCRB SUBUNIT"/>
    <property type="match status" value="1"/>
</dbReference>
<dbReference type="InterPro" id="IPR052934">
    <property type="entry name" value="Methyl-DNA_Rec/Restrict_Enz"/>
</dbReference>
<keyword evidence="3" id="KW-1185">Reference proteome</keyword>
<dbReference type="KEGG" id="eha:Ethha_1243"/>
<dbReference type="InterPro" id="IPR027417">
    <property type="entry name" value="P-loop_NTPase"/>
</dbReference>
<organism evidence="2 3">
    <name type="scientific">Ethanoligenens harbinense (strain DSM 18485 / JCM 12961 / CGMCC 1.5033 / YUAN-3)</name>
    <dbReference type="NCBI Taxonomy" id="663278"/>
    <lineage>
        <taxon>Bacteria</taxon>
        <taxon>Bacillati</taxon>
        <taxon>Bacillota</taxon>
        <taxon>Clostridia</taxon>
        <taxon>Eubacteriales</taxon>
        <taxon>Oscillospiraceae</taxon>
        <taxon>Ethanoligenens</taxon>
    </lineage>
</organism>
<evidence type="ECO:0000313" key="2">
    <source>
        <dbReference type="EMBL" id="ADU26790.1"/>
    </source>
</evidence>
<dbReference type="EMBL" id="CP002400">
    <property type="protein sequence ID" value="ADU26790.1"/>
    <property type="molecule type" value="Genomic_DNA"/>
</dbReference>
<evidence type="ECO:0000259" key="1">
    <source>
        <dbReference type="Pfam" id="PF07728"/>
    </source>
</evidence>
<evidence type="ECO:0000313" key="3">
    <source>
        <dbReference type="Proteomes" id="UP000001551"/>
    </source>
</evidence>
<dbReference type="AlphaFoldDB" id="E6U5N1"/>
<gene>
    <name evidence="2" type="ordered locus">Ethha_1243</name>
</gene>
<dbReference type="RefSeq" id="WP_013485147.1">
    <property type="nucleotide sequence ID" value="NC_014828.1"/>
</dbReference>